<dbReference type="PANTHER" id="PTHR10199:SF100">
    <property type="entry name" value="THROMBOSPONDIN, ISOFORM A"/>
    <property type="match status" value="1"/>
</dbReference>
<reference evidence="1" key="1">
    <citation type="submission" date="2020-11" db="EMBL/GenBank/DDBJ databases">
        <authorList>
            <person name="Tran Van P."/>
        </authorList>
    </citation>
    <scope>NUCLEOTIDE SEQUENCE</scope>
</reference>
<proteinExistence type="predicted"/>
<dbReference type="CDD" id="cd00054">
    <property type="entry name" value="EGF_CA"/>
    <property type="match status" value="1"/>
</dbReference>
<organism evidence="1">
    <name type="scientific">Timema monikensis</name>
    <dbReference type="NCBI Taxonomy" id="170555"/>
    <lineage>
        <taxon>Eukaryota</taxon>
        <taxon>Metazoa</taxon>
        <taxon>Ecdysozoa</taxon>
        <taxon>Arthropoda</taxon>
        <taxon>Hexapoda</taxon>
        <taxon>Insecta</taxon>
        <taxon>Pterygota</taxon>
        <taxon>Neoptera</taxon>
        <taxon>Polyneoptera</taxon>
        <taxon>Phasmatodea</taxon>
        <taxon>Timematodea</taxon>
        <taxon>Timematoidea</taxon>
        <taxon>Timematidae</taxon>
        <taxon>Timema</taxon>
    </lineage>
</organism>
<dbReference type="Gene3D" id="2.10.25.10">
    <property type="entry name" value="Laminin"/>
    <property type="match status" value="1"/>
</dbReference>
<dbReference type="PANTHER" id="PTHR10199">
    <property type="entry name" value="THROMBOSPONDIN"/>
    <property type="match status" value="1"/>
</dbReference>
<name>A0A7R9HUA5_9NEOP</name>
<gene>
    <name evidence="1" type="ORF">TMSB3V08_LOCUS11845</name>
</gene>
<accession>A0A7R9HUA5</accession>
<evidence type="ECO:0000313" key="1">
    <source>
        <dbReference type="EMBL" id="CAD7435198.1"/>
    </source>
</evidence>
<dbReference type="FunFam" id="2.10.25.10:FF:000025">
    <property type="entry name" value="Thrombospondin 3"/>
    <property type="match status" value="1"/>
</dbReference>
<evidence type="ECO:0008006" key="2">
    <source>
        <dbReference type="Google" id="ProtNLM"/>
    </source>
</evidence>
<protein>
    <recommendedName>
        <fullName evidence="2">EGF-like domain-containing protein</fullName>
    </recommendedName>
</protein>
<dbReference type="EMBL" id="OB799275">
    <property type="protein sequence ID" value="CAD7435198.1"/>
    <property type="molecule type" value="Genomic_DNA"/>
</dbReference>
<dbReference type="AlphaFoldDB" id="A0A7R9HUA5"/>
<sequence>MYQCDLAGPCDPHVRCVNLSPGYRCDACPQGFTGSSGLEGIGLEVALHNRQRCYDIDECADGRNGGCDPNSACTNTELLTLRGYPLPRWYKEVEEQSPISILNHRALTGPNPTLLVSKKRDLQSQDSPMRSVSFPLSFPLFGWNDDPSELLGLLQYTSGSFSRTGMSVPQGFVFANSQHLSLFLMEGCIPVVPQNNLHLSLYSPR</sequence>